<dbReference type="PANTHER" id="PTHR30537">
    <property type="entry name" value="HTH-TYPE TRANSCRIPTIONAL REGULATOR"/>
    <property type="match status" value="1"/>
</dbReference>
<keyword evidence="2" id="KW-0805">Transcription regulation</keyword>
<sequence>MAQTIGWELYRSLLGVLQQGSLSGAARELGLTQPTVGRHIATLEQQLGVVLFTRSQLGLLPTNAALALRGHAEAMASSAAALARLASGQGDAAKGLSGTVRITASEVVGVEVLPPIVKALRDQQPGITIELKLSNRVQDLLQREADIAVRMVRPTQNQLVARQVGQIELGLFAHPDYLAAHGTPSSLQDMAGHAFIGFDELTPYLRSVAQRLGVKREMFTLRSDSDLAQLALIRAAAGIGFCQVALAQRSEPPLQRLLASELSMQLDTWVTMHEDLRHSAACRVVFDALADGLQRHVASSTGA</sequence>
<accession>A0ABP3V939</accession>
<dbReference type="SUPFAM" id="SSF46785">
    <property type="entry name" value="Winged helix' DNA-binding domain"/>
    <property type="match status" value="1"/>
</dbReference>
<dbReference type="Gene3D" id="3.40.190.290">
    <property type="match status" value="1"/>
</dbReference>
<evidence type="ECO:0000256" key="3">
    <source>
        <dbReference type="ARBA" id="ARBA00023125"/>
    </source>
</evidence>
<dbReference type="PRINTS" id="PR00039">
    <property type="entry name" value="HTHLYSR"/>
</dbReference>
<keyword evidence="4" id="KW-0804">Transcription</keyword>
<dbReference type="InterPro" id="IPR036388">
    <property type="entry name" value="WH-like_DNA-bd_sf"/>
</dbReference>
<dbReference type="InterPro" id="IPR005119">
    <property type="entry name" value="LysR_subst-bd"/>
</dbReference>
<evidence type="ECO:0000313" key="6">
    <source>
        <dbReference type="EMBL" id="GAA0749944.1"/>
    </source>
</evidence>
<evidence type="ECO:0000256" key="4">
    <source>
        <dbReference type="ARBA" id="ARBA00023163"/>
    </source>
</evidence>
<organism evidence="6 7">
    <name type="scientific">Ideonella azotifigens</name>
    <dbReference type="NCBI Taxonomy" id="513160"/>
    <lineage>
        <taxon>Bacteria</taxon>
        <taxon>Pseudomonadati</taxon>
        <taxon>Pseudomonadota</taxon>
        <taxon>Betaproteobacteria</taxon>
        <taxon>Burkholderiales</taxon>
        <taxon>Sphaerotilaceae</taxon>
        <taxon>Ideonella</taxon>
    </lineage>
</organism>
<feature type="domain" description="HTH lysR-type" evidence="5">
    <location>
        <begin position="16"/>
        <end position="62"/>
    </location>
</feature>
<dbReference type="InterPro" id="IPR058163">
    <property type="entry name" value="LysR-type_TF_proteobact-type"/>
</dbReference>
<comment type="caution">
    <text evidence="6">The sequence shown here is derived from an EMBL/GenBank/DDBJ whole genome shotgun (WGS) entry which is preliminary data.</text>
</comment>
<evidence type="ECO:0000259" key="5">
    <source>
        <dbReference type="PROSITE" id="PS50931"/>
    </source>
</evidence>
<dbReference type="PANTHER" id="PTHR30537:SF3">
    <property type="entry name" value="TRANSCRIPTIONAL REGULATORY PROTEIN"/>
    <property type="match status" value="1"/>
</dbReference>
<dbReference type="PROSITE" id="PS50931">
    <property type="entry name" value="HTH_LYSR"/>
    <property type="match status" value="1"/>
</dbReference>
<reference evidence="7" key="1">
    <citation type="journal article" date="2019" name="Int. J. Syst. Evol. Microbiol.">
        <title>The Global Catalogue of Microorganisms (GCM) 10K type strain sequencing project: providing services to taxonomists for standard genome sequencing and annotation.</title>
        <authorList>
            <consortium name="The Broad Institute Genomics Platform"/>
            <consortium name="The Broad Institute Genome Sequencing Center for Infectious Disease"/>
            <person name="Wu L."/>
            <person name="Ma J."/>
        </authorList>
    </citation>
    <scope>NUCLEOTIDE SEQUENCE [LARGE SCALE GENOMIC DNA]</scope>
    <source>
        <strain evidence="7">JCM 15503</strain>
    </source>
</reference>
<keyword evidence="7" id="KW-1185">Reference proteome</keyword>
<name>A0ABP3V939_9BURK</name>
<keyword evidence="3" id="KW-0238">DNA-binding</keyword>
<evidence type="ECO:0000256" key="2">
    <source>
        <dbReference type="ARBA" id="ARBA00023015"/>
    </source>
</evidence>
<dbReference type="EMBL" id="BAAAEW010000011">
    <property type="protein sequence ID" value="GAA0749944.1"/>
    <property type="molecule type" value="Genomic_DNA"/>
</dbReference>
<gene>
    <name evidence="6" type="ORF">GCM10009107_21080</name>
</gene>
<dbReference type="SUPFAM" id="SSF53850">
    <property type="entry name" value="Periplasmic binding protein-like II"/>
    <property type="match status" value="1"/>
</dbReference>
<protein>
    <submittedName>
        <fullName evidence="6">LysR family transcriptional regulator</fullName>
    </submittedName>
</protein>
<dbReference type="InterPro" id="IPR000847">
    <property type="entry name" value="LysR_HTH_N"/>
</dbReference>
<comment type="similarity">
    <text evidence="1">Belongs to the LysR transcriptional regulatory family.</text>
</comment>
<evidence type="ECO:0000313" key="7">
    <source>
        <dbReference type="Proteomes" id="UP001500279"/>
    </source>
</evidence>
<dbReference type="Pfam" id="PF03466">
    <property type="entry name" value="LysR_substrate"/>
    <property type="match status" value="1"/>
</dbReference>
<dbReference type="Gene3D" id="1.10.10.10">
    <property type="entry name" value="Winged helix-like DNA-binding domain superfamily/Winged helix DNA-binding domain"/>
    <property type="match status" value="1"/>
</dbReference>
<dbReference type="InterPro" id="IPR036390">
    <property type="entry name" value="WH_DNA-bd_sf"/>
</dbReference>
<dbReference type="Pfam" id="PF00126">
    <property type="entry name" value="HTH_1"/>
    <property type="match status" value="1"/>
</dbReference>
<dbReference type="Proteomes" id="UP001500279">
    <property type="component" value="Unassembled WGS sequence"/>
</dbReference>
<dbReference type="RefSeq" id="WP_141288573.1">
    <property type="nucleotide sequence ID" value="NZ_BAAAEW010000011.1"/>
</dbReference>
<evidence type="ECO:0000256" key="1">
    <source>
        <dbReference type="ARBA" id="ARBA00009437"/>
    </source>
</evidence>
<proteinExistence type="inferred from homology"/>